<dbReference type="PRINTS" id="PR00326">
    <property type="entry name" value="GTP1OBG"/>
</dbReference>
<protein>
    <recommendedName>
        <fullName evidence="8">OBG-type G domain-containing protein</fullName>
    </recommendedName>
</protein>
<dbReference type="SUPFAM" id="SSF52540">
    <property type="entry name" value="P-loop containing nucleoside triphosphate hydrolases"/>
    <property type="match status" value="1"/>
</dbReference>
<dbReference type="InterPro" id="IPR031167">
    <property type="entry name" value="G_OBG"/>
</dbReference>
<organism evidence="6 7">
    <name type="scientific">Candidatus Zambryskibacteria bacterium RIFCSPHIGHO2_02_38_10.5</name>
    <dbReference type="NCBI Taxonomy" id="1802742"/>
    <lineage>
        <taxon>Bacteria</taxon>
        <taxon>Candidatus Zambryskiibacteriota</taxon>
    </lineage>
</organism>
<reference evidence="6 7" key="1">
    <citation type="journal article" date="2016" name="Nat. Commun.">
        <title>Thousands of microbial genomes shed light on interconnected biogeochemical processes in an aquifer system.</title>
        <authorList>
            <person name="Anantharaman K."/>
            <person name="Brown C.T."/>
            <person name="Hug L.A."/>
            <person name="Sharon I."/>
            <person name="Castelle C.J."/>
            <person name="Probst A.J."/>
            <person name="Thomas B.C."/>
            <person name="Singh A."/>
            <person name="Wilkins M.J."/>
            <person name="Karaoz U."/>
            <person name="Brodie E.L."/>
            <person name="Williams K.H."/>
            <person name="Hubbard S.S."/>
            <person name="Banfield J.F."/>
        </authorList>
    </citation>
    <scope>NUCLEOTIDE SEQUENCE [LARGE SCALE GENOMIC DNA]</scope>
</reference>
<evidence type="ECO:0000256" key="2">
    <source>
        <dbReference type="ARBA" id="ARBA00022840"/>
    </source>
</evidence>
<accession>A0A1G2T7L0</accession>
<dbReference type="InterPro" id="IPR006073">
    <property type="entry name" value="GTP-bd"/>
</dbReference>
<dbReference type="Gene3D" id="3.40.50.300">
    <property type="entry name" value="P-loop containing nucleotide triphosphate hydrolases"/>
    <property type="match status" value="2"/>
</dbReference>
<dbReference type="FunFam" id="3.10.20.30:FF:000001">
    <property type="entry name" value="Ribosome-binding ATPase YchF"/>
    <property type="match status" value="1"/>
</dbReference>
<dbReference type="Pfam" id="PF01926">
    <property type="entry name" value="MMR_HSR1"/>
    <property type="match status" value="1"/>
</dbReference>
<dbReference type="GO" id="GO:0005524">
    <property type="term" value="F:ATP binding"/>
    <property type="evidence" value="ECO:0007669"/>
    <property type="project" value="UniProtKB-KW"/>
</dbReference>
<comment type="caution">
    <text evidence="6">The sequence shown here is derived from an EMBL/GenBank/DDBJ whole genome shotgun (WGS) entry which is preliminary data.</text>
</comment>
<dbReference type="EMBL" id="MHVL01000023">
    <property type="protein sequence ID" value="OHA93254.1"/>
    <property type="molecule type" value="Genomic_DNA"/>
</dbReference>
<dbReference type="SUPFAM" id="SSF81271">
    <property type="entry name" value="TGS-like"/>
    <property type="match status" value="1"/>
</dbReference>
<feature type="domain" description="TGS" evidence="5">
    <location>
        <begin position="192"/>
        <end position="275"/>
    </location>
</feature>
<sequence length="275" mass="30173">MSHSALSIGIVGLPNVGKSTLFNVLTKKSVPAENYPFCTIDPSVGIVPVPDERLWKLSEMSKSKKTIPAIVEFVDIAGLVKGASEGAGLGNKFLSHIREVDAIIEVVRIFEDSNMIHVHNQIDPLFDIEVINMELELANIKKPTLYVLNTSEAVENVKKDFISNLPGPYIEVDPIFGTGLDNLIKAGYDLLNLITFFTTGVDETRAWTTARGSTAPEAGRAIHNDFKDKFIRAEVVAYGDLLSAGSYANAREKGFVRTEGKEYIVKDGDVIEFKI</sequence>
<dbReference type="InterPro" id="IPR004095">
    <property type="entry name" value="TGS"/>
</dbReference>
<dbReference type="PROSITE" id="PS51710">
    <property type="entry name" value="G_OBG"/>
    <property type="match status" value="1"/>
</dbReference>
<dbReference type="Gene3D" id="3.10.20.30">
    <property type="match status" value="2"/>
</dbReference>
<dbReference type="InterPro" id="IPR027417">
    <property type="entry name" value="P-loop_NTPase"/>
</dbReference>
<evidence type="ECO:0000313" key="7">
    <source>
        <dbReference type="Proteomes" id="UP000179264"/>
    </source>
</evidence>
<evidence type="ECO:0008006" key="8">
    <source>
        <dbReference type="Google" id="ProtNLM"/>
    </source>
</evidence>
<dbReference type="InterPro" id="IPR023192">
    <property type="entry name" value="TGS-like_dom_sf"/>
</dbReference>
<dbReference type="GO" id="GO:0005737">
    <property type="term" value="C:cytoplasm"/>
    <property type="evidence" value="ECO:0007669"/>
    <property type="project" value="TreeGrafter"/>
</dbReference>
<name>A0A1G2T7L0_9BACT</name>
<evidence type="ECO:0000256" key="1">
    <source>
        <dbReference type="ARBA" id="ARBA00022741"/>
    </source>
</evidence>
<dbReference type="InterPro" id="IPR012675">
    <property type="entry name" value="Beta-grasp_dom_sf"/>
</dbReference>
<dbReference type="InterPro" id="IPR013029">
    <property type="entry name" value="YchF_C"/>
</dbReference>
<keyword evidence="1" id="KW-0547">Nucleotide-binding</keyword>
<dbReference type="GO" id="GO:0016887">
    <property type="term" value="F:ATP hydrolysis activity"/>
    <property type="evidence" value="ECO:0007669"/>
    <property type="project" value="TreeGrafter"/>
</dbReference>
<dbReference type="AlphaFoldDB" id="A0A1G2T7L0"/>
<dbReference type="Proteomes" id="UP000179264">
    <property type="component" value="Unassembled WGS sequence"/>
</dbReference>
<evidence type="ECO:0000256" key="3">
    <source>
        <dbReference type="ARBA" id="ARBA00022842"/>
    </source>
</evidence>
<dbReference type="PANTHER" id="PTHR23305:SF18">
    <property type="entry name" value="OBG-TYPE G DOMAIN-CONTAINING PROTEIN"/>
    <property type="match status" value="1"/>
</dbReference>
<evidence type="ECO:0000313" key="6">
    <source>
        <dbReference type="EMBL" id="OHA93254.1"/>
    </source>
</evidence>
<keyword evidence="3" id="KW-0460">Magnesium</keyword>
<dbReference type="PROSITE" id="PS51880">
    <property type="entry name" value="TGS"/>
    <property type="match status" value="1"/>
</dbReference>
<feature type="domain" description="OBG-type G" evidence="4">
    <location>
        <begin position="6"/>
        <end position="192"/>
    </location>
</feature>
<dbReference type="GO" id="GO:0005525">
    <property type="term" value="F:GTP binding"/>
    <property type="evidence" value="ECO:0007669"/>
    <property type="project" value="InterPro"/>
</dbReference>
<dbReference type="Gene3D" id="1.10.150.300">
    <property type="entry name" value="TGS-like domain"/>
    <property type="match status" value="1"/>
</dbReference>
<evidence type="ECO:0000259" key="4">
    <source>
        <dbReference type="PROSITE" id="PS51710"/>
    </source>
</evidence>
<proteinExistence type="predicted"/>
<evidence type="ECO:0000259" key="5">
    <source>
        <dbReference type="PROSITE" id="PS51880"/>
    </source>
</evidence>
<dbReference type="PANTHER" id="PTHR23305">
    <property type="entry name" value="OBG GTPASE FAMILY"/>
    <property type="match status" value="1"/>
</dbReference>
<dbReference type="Pfam" id="PF06071">
    <property type="entry name" value="YchF-GTPase_C"/>
    <property type="match status" value="1"/>
</dbReference>
<keyword evidence="2" id="KW-0067">ATP-binding</keyword>
<dbReference type="InterPro" id="IPR012676">
    <property type="entry name" value="TGS-like"/>
</dbReference>
<gene>
    <name evidence="6" type="ORF">A2W58_00210</name>
</gene>